<feature type="region of interest" description="Disordered" evidence="1">
    <location>
        <begin position="1"/>
        <end position="22"/>
    </location>
</feature>
<evidence type="ECO:0000313" key="3">
    <source>
        <dbReference type="Proteomes" id="UP000314294"/>
    </source>
</evidence>
<feature type="compositionally biased region" description="Polar residues" evidence="1">
    <location>
        <begin position="114"/>
        <end position="129"/>
    </location>
</feature>
<accession>A0A4Z2EQT0</accession>
<gene>
    <name evidence="2" type="ORF">EYF80_059123</name>
</gene>
<name>A0A4Z2EQT0_9TELE</name>
<feature type="region of interest" description="Disordered" evidence="1">
    <location>
        <begin position="108"/>
        <end position="129"/>
    </location>
</feature>
<feature type="compositionally biased region" description="Low complexity" evidence="1">
    <location>
        <begin position="13"/>
        <end position="22"/>
    </location>
</feature>
<protein>
    <submittedName>
        <fullName evidence="2">Uncharacterized protein</fullName>
    </submittedName>
</protein>
<proteinExistence type="predicted"/>
<keyword evidence="3" id="KW-1185">Reference proteome</keyword>
<feature type="region of interest" description="Disordered" evidence="1">
    <location>
        <begin position="151"/>
        <end position="170"/>
    </location>
</feature>
<evidence type="ECO:0000256" key="1">
    <source>
        <dbReference type="SAM" id="MobiDB-lite"/>
    </source>
</evidence>
<evidence type="ECO:0000313" key="2">
    <source>
        <dbReference type="EMBL" id="TNN30724.1"/>
    </source>
</evidence>
<organism evidence="2 3">
    <name type="scientific">Liparis tanakae</name>
    <name type="common">Tanaka's snailfish</name>
    <dbReference type="NCBI Taxonomy" id="230148"/>
    <lineage>
        <taxon>Eukaryota</taxon>
        <taxon>Metazoa</taxon>
        <taxon>Chordata</taxon>
        <taxon>Craniata</taxon>
        <taxon>Vertebrata</taxon>
        <taxon>Euteleostomi</taxon>
        <taxon>Actinopterygii</taxon>
        <taxon>Neopterygii</taxon>
        <taxon>Teleostei</taxon>
        <taxon>Neoteleostei</taxon>
        <taxon>Acanthomorphata</taxon>
        <taxon>Eupercaria</taxon>
        <taxon>Perciformes</taxon>
        <taxon>Cottioidei</taxon>
        <taxon>Cottales</taxon>
        <taxon>Liparidae</taxon>
        <taxon>Liparis</taxon>
    </lineage>
</organism>
<dbReference type="Proteomes" id="UP000314294">
    <property type="component" value="Unassembled WGS sequence"/>
</dbReference>
<dbReference type="AlphaFoldDB" id="A0A4Z2EQT0"/>
<sequence length="170" mass="18311">MDTGLDQDPLPGPSKGSSVSGGSDVVLLYAGHTRVLSVRRVHTSSSLKLRNVHPRGRVLNPGDFSRGKKTYHSSSLESRCIYLLSLGAQDGCELCGGAVTGGRELDSEDIHQPAHNSPESSSGRFTSSNDEYVSRLNEEEYIAYQNQTLMSLSGPRSGSHEPLRAPVRVS</sequence>
<reference evidence="2 3" key="1">
    <citation type="submission" date="2019-03" db="EMBL/GenBank/DDBJ databases">
        <title>First draft genome of Liparis tanakae, snailfish: a comprehensive survey of snailfish specific genes.</title>
        <authorList>
            <person name="Kim W."/>
            <person name="Song I."/>
            <person name="Jeong J.-H."/>
            <person name="Kim D."/>
            <person name="Kim S."/>
            <person name="Ryu S."/>
            <person name="Song J.Y."/>
            <person name="Lee S.K."/>
        </authorList>
    </citation>
    <scope>NUCLEOTIDE SEQUENCE [LARGE SCALE GENOMIC DNA]</scope>
    <source>
        <tissue evidence="2">Muscle</tissue>
    </source>
</reference>
<comment type="caution">
    <text evidence="2">The sequence shown here is derived from an EMBL/GenBank/DDBJ whole genome shotgun (WGS) entry which is preliminary data.</text>
</comment>
<dbReference type="EMBL" id="SRLO01004185">
    <property type="protein sequence ID" value="TNN30724.1"/>
    <property type="molecule type" value="Genomic_DNA"/>
</dbReference>